<gene>
    <name evidence="3" type="ORF">SAMN05443244_1497</name>
</gene>
<dbReference type="GO" id="GO:0004713">
    <property type="term" value="F:protein tyrosine kinase activity"/>
    <property type="evidence" value="ECO:0007669"/>
    <property type="project" value="TreeGrafter"/>
</dbReference>
<evidence type="ECO:0000256" key="1">
    <source>
        <dbReference type="SAM" id="Coils"/>
    </source>
</evidence>
<keyword evidence="2" id="KW-1133">Transmembrane helix</keyword>
<dbReference type="PANTHER" id="PTHR32309:SF13">
    <property type="entry name" value="FERRIC ENTEROBACTIN TRANSPORT PROTEIN FEPE"/>
    <property type="match status" value="1"/>
</dbReference>
<evidence type="ECO:0000313" key="4">
    <source>
        <dbReference type="Proteomes" id="UP000182409"/>
    </source>
</evidence>
<proteinExistence type="predicted"/>
<evidence type="ECO:0000313" key="3">
    <source>
        <dbReference type="EMBL" id="SEB66646.1"/>
    </source>
</evidence>
<dbReference type="PANTHER" id="PTHR32309">
    <property type="entry name" value="TYROSINE-PROTEIN KINASE"/>
    <property type="match status" value="1"/>
</dbReference>
<reference evidence="3 4" key="1">
    <citation type="submission" date="2016-10" db="EMBL/GenBank/DDBJ databases">
        <authorList>
            <person name="de Groot N.N."/>
        </authorList>
    </citation>
    <scope>NUCLEOTIDE SEQUENCE [LARGE SCALE GENOMIC DNA]</scope>
    <source>
        <strain evidence="3 4">AB35.6</strain>
    </source>
</reference>
<dbReference type="EMBL" id="FNSD01000001">
    <property type="protein sequence ID" value="SEB66646.1"/>
    <property type="molecule type" value="Genomic_DNA"/>
</dbReference>
<sequence length="395" mass="43543">MEKALTDSQTSSTRPLPAQANEGYVILDPLPYLQALWQKKLLLVLVPLLSGAILLGISYTRPKLYVSTVRFMPPARASATLLFAIGRSSGDEYRAELSSRTIGLDVVDHQHLIEYFKAKDADTAFAIVSGMSKFATDNNNFLTITVTSKDPKLSARVANEYFDALYRLNEKISASEAEHRLNFVSAPLEVERTRLRAAEEALRDAQQRTGLVAPSTQTTLGVQEIAELQNRISSLSAQLANARAGATDENPRVIALQAELSSVQAQVRQLQSKSSQVNSPAQLPTMALEVLRREREVQFHTTALDSLTKSLESVQVTESYTPSFAMIDPAFPAKNKSAPSHGQWLITGLAIGFLLVVTQVIGRTAYRILLQDEANQRRVMAYRNAFRSSYTRNAG</sequence>
<keyword evidence="1" id="KW-0175">Coiled coil</keyword>
<dbReference type="Proteomes" id="UP000182409">
    <property type="component" value="Unassembled WGS sequence"/>
</dbReference>
<keyword evidence="2" id="KW-0812">Transmembrane</keyword>
<evidence type="ECO:0000256" key="2">
    <source>
        <dbReference type="SAM" id="Phobius"/>
    </source>
</evidence>
<dbReference type="AlphaFoldDB" id="A0A1H4L839"/>
<protein>
    <submittedName>
        <fullName evidence="3">Chain length determinant protein</fullName>
    </submittedName>
</protein>
<keyword evidence="2" id="KW-0472">Membrane</keyword>
<feature type="coiled-coil region" evidence="1">
    <location>
        <begin position="188"/>
        <end position="273"/>
    </location>
</feature>
<dbReference type="InterPro" id="IPR050445">
    <property type="entry name" value="Bact_polysacc_biosynth/exp"/>
</dbReference>
<feature type="transmembrane region" description="Helical" evidence="2">
    <location>
        <begin position="41"/>
        <end position="60"/>
    </location>
</feature>
<organism evidence="3 4">
    <name type="scientific">Terriglobus roseus</name>
    <dbReference type="NCBI Taxonomy" id="392734"/>
    <lineage>
        <taxon>Bacteria</taxon>
        <taxon>Pseudomonadati</taxon>
        <taxon>Acidobacteriota</taxon>
        <taxon>Terriglobia</taxon>
        <taxon>Terriglobales</taxon>
        <taxon>Acidobacteriaceae</taxon>
        <taxon>Terriglobus</taxon>
    </lineage>
</organism>
<name>A0A1H4L839_9BACT</name>
<accession>A0A1H4L839</accession>
<dbReference type="GO" id="GO:0005886">
    <property type="term" value="C:plasma membrane"/>
    <property type="evidence" value="ECO:0007669"/>
    <property type="project" value="TreeGrafter"/>
</dbReference>